<keyword evidence="7 10" id="KW-1133">Transmembrane helix</keyword>
<name>A0A1H1FYK1_9PSED</name>
<comment type="similarity">
    <text evidence="3">Belongs to the bacterial PQQ dehydrogenase family.</text>
</comment>
<feature type="transmembrane region" description="Helical" evidence="10">
    <location>
        <begin position="96"/>
        <end position="113"/>
    </location>
</feature>
<evidence type="ECO:0000256" key="4">
    <source>
        <dbReference type="ARBA" id="ARBA00022475"/>
    </source>
</evidence>
<evidence type="ECO:0000313" key="13">
    <source>
        <dbReference type="EMBL" id="TWR67578.1"/>
    </source>
</evidence>
<comment type="subcellular location">
    <subcellularLocation>
        <location evidence="2">Cell membrane</location>
        <topology evidence="2">Multi-pass membrane protein</topology>
    </subcellularLocation>
</comment>
<evidence type="ECO:0000256" key="8">
    <source>
        <dbReference type="ARBA" id="ARBA00023002"/>
    </source>
</evidence>
<reference evidence="12 14" key="1">
    <citation type="submission" date="2016-10" db="EMBL/GenBank/DDBJ databases">
        <authorList>
            <person name="Varghese N."/>
            <person name="Submissions S."/>
        </authorList>
    </citation>
    <scope>NUCLEOTIDE SEQUENCE [LARGE SCALE GENOMIC DNA]</scope>
    <source>
        <strain evidence="12 14">BS2976</strain>
    </source>
</reference>
<proteinExistence type="inferred from homology"/>
<evidence type="ECO:0000256" key="7">
    <source>
        <dbReference type="ARBA" id="ARBA00022989"/>
    </source>
</evidence>
<evidence type="ECO:0000313" key="15">
    <source>
        <dbReference type="Proteomes" id="UP000317267"/>
    </source>
</evidence>
<dbReference type="InterPro" id="IPR018391">
    <property type="entry name" value="PQQ_b-propeller_rpt"/>
</dbReference>
<dbReference type="PANTHER" id="PTHR32303">
    <property type="entry name" value="QUINOPROTEIN ALCOHOL DEHYDROGENASE (CYTOCHROME C)"/>
    <property type="match status" value="1"/>
</dbReference>
<organism evidence="13 15">
    <name type="scientific">Pseudomonas grimontii</name>
    <dbReference type="NCBI Taxonomy" id="129847"/>
    <lineage>
        <taxon>Bacteria</taxon>
        <taxon>Pseudomonadati</taxon>
        <taxon>Pseudomonadota</taxon>
        <taxon>Gammaproteobacteria</taxon>
        <taxon>Pseudomonadales</taxon>
        <taxon>Pseudomonadaceae</taxon>
        <taxon>Pseudomonas</taxon>
    </lineage>
</organism>
<dbReference type="GO" id="GO:0008876">
    <property type="term" value="F:quinoprotein glucose dehydrogenase activity"/>
    <property type="evidence" value="ECO:0007669"/>
    <property type="project" value="TreeGrafter"/>
</dbReference>
<dbReference type="AlphaFoldDB" id="A0A1H1FYK1"/>
<feature type="transmembrane region" description="Helical" evidence="10">
    <location>
        <begin position="67"/>
        <end position="90"/>
    </location>
</feature>
<sequence>MKRASSALGASRFLLLGLGVIIALLGLALAIGGVKLISLGGSWYFVIGGAAMAVSGLLIARRNTAGAWLFAAFLIGTAIWAVADVGLVFWPLFSRLFMFAVIGLVVALVYPLLAGRPARGAYGVASVLAVGVAAAAGNMFVAHPSVAPTGAGPGITPVAPADAQKDWAHYGNTEGGSRFAALDQINRDNINQLKVAWTYHTGDVALSDGNGAEDQLTPLQIGNKVFICTPHNNLIALDADTGKELWKNEVNAKSAVWQRCRGMAYFDATAPIAQPTQPNSSPIIAASVPAGAQCQRRLLTNTIDARLIAVDADTGKFCEDFGTHGQVDLKAGLGNVPDSYYQLSSAPLIAGTTVLVGGRVADNVQTDMPGGVIRGFDVVTGQMRWAFDPGNPEDKHAPADGSTYVRSTPNSWAPMSYDPLMNTVFLPMGSSSTDIYGVERTQLNHKYGASVLALDASTGAEKWVYQTVHNDLWDFDLPMQPSLIDFTPPGSDKAVPAVVIGTKAGQIYVLDRATGQPLTDVKEVPVKAANIPNEPYSPTQPKSVGMPQIGAQTLTESDMWGATPYDQLLCRIDFKGMRYDGLYTAPGTDKSLSFPGSLGGMNWGSISTDPVHGFIFVNDMRLGLWIQMVPSQNKAQTSSGGEALNTGMGAVPLKGTPYAVNKNRFLSVAGIPCQAPPFGTLTAIDMKTQKVAWQVPVGTVEDTGPLGIRMHLPIKIGLPTLGGTLSTQGGLIFIAGTQDFYLRAFNSGNGDEIWKARLPVGSQGGPMTYVSPKTGKQYIVVTAGGARQSTDRGDYVIAYALP</sequence>
<keyword evidence="14" id="KW-1185">Reference proteome</keyword>
<keyword evidence="6" id="KW-0634">PQQ</keyword>
<evidence type="ECO:0000259" key="11">
    <source>
        <dbReference type="Pfam" id="PF01011"/>
    </source>
</evidence>
<dbReference type="InterPro" id="IPR017511">
    <property type="entry name" value="PQQ_mDH"/>
</dbReference>
<dbReference type="Pfam" id="PF01011">
    <property type="entry name" value="PQQ"/>
    <property type="match status" value="1"/>
</dbReference>
<feature type="transmembrane region" description="Helical" evidence="10">
    <location>
        <begin position="40"/>
        <end position="60"/>
    </location>
</feature>
<evidence type="ECO:0000256" key="1">
    <source>
        <dbReference type="ARBA" id="ARBA00001931"/>
    </source>
</evidence>
<keyword evidence="9 10" id="KW-0472">Membrane</keyword>
<dbReference type="NCBIfam" id="TIGR03074">
    <property type="entry name" value="PQQ_membr_DH"/>
    <property type="match status" value="1"/>
</dbReference>
<dbReference type="SUPFAM" id="SSF50998">
    <property type="entry name" value="Quinoprotein alcohol dehydrogenase-like"/>
    <property type="match status" value="1"/>
</dbReference>
<accession>A0A1H1FYK1</accession>
<comment type="cofactor">
    <cofactor evidence="1">
        <name>pyrroloquinoline quinone</name>
        <dbReference type="ChEBI" id="CHEBI:58442"/>
    </cofactor>
</comment>
<dbReference type="InterPro" id="IPR011047">
    <property type="entry name" value="Quinoprotein_ADH-like_sf"/>
</dbReference>
<keyword evidence="5 10" id="KW-0812">Transmembrane</keyword>
<evidence type="ECO:0000256" key="3">
    <source>
        <dbReference type="ARBA" id="ARBA00008156"/>
    </source>
</evidence>
<dbReference type="PANTHER" id="PTHR32303:SF4">
    <property type="entry name" value="QUINOPROTEIN GLUCOSE DEHYDROGENASE"/>
    <property type="match status" value="1"/>
</dbReference>
<feature type="domain" description="Pyrrolo-quinoline quinone repeat" evidence="11">
    <location>
        <begin position="167"/>
        <end position="779"/>
    </location>
</feature>
<evidence type="ECO:0000256" key="10">
    <source>
        <dbReference type="SAM" id="Phobius"/>
    </source>
</evidence>
<gene>
    <name evidence="13" type="ORF">FIV39_08485</name>
    <name evidence="12" type="ORF">SAMN04490186_3139</name>
</gene>
<protein>
    <submittedName>
        <fullName evidence="13">Glucose/quinate/shikimate family membrane-bound PQQ-dependent dehydrogenase</fullName>
    </submittedName>
    <submittedName>
        <fullName evidence="12">Quinate dehydrogenase (Quinone)</fullName>
    </submittedName>
</protein>
<evidence type="ECO:0000256" key="6">
    <source>
        <dbReference type="ARBA" id="ARBA00022891"/>
    </source>
</evidence>
<dbReference type="InterPro" id="IPR002372">
    <property type="entry name" value="PQQ_rpt_dom"/>
</dbReference>
<dbReference type="PROSITE" id="PS00364">
    <property type="entry name" value="BACTERIAL_PQQ_2"/>
    <property type="match status" value="1"/>
</dbReference>
<dbReference type="RefSeq" id="WP_090402520.1">
    <property type="nucleotide sequence ID" value="NZ_FNKM01000002.1"/>
</dbReference>
<dbReference type="EMBL" id="FNKM01000002">
    <property type="protein sequence ID" value="SDR06023.1"/>
    <property type="molecule type" value="Genomic_DNA"/>
</dbReference>
<keyword evidence="4" id="KW-1003">Cell membrane</keyword>
<dbReference type="GO" id="GO:0005886">
    <property type="term" value="C:plasma membrane"/>
    <property type="evidence" value="ECO:0007669"/>
    <property type="project" value="UniProtKB-SubCell"/>
</dbReference>
<dbReference type="Gene3D" id="2.140.10.10">
    <property type="entry name" value="Quinoprotein alcohol dehydrogenase-like superfamily"/>
    <property type="match status" value="1"/>
</dbReference>
<reference evidence="13 15" key="2">
    <citation type="submission" date="2019-06" db="EMBL/GenBank/DDBJ databases">
        <title>Pseudomonas bimorpha sp. nov. isolated from bovine raw milk and skim milk concentrate.</title>
        <authorList>
            <person name="Hofmann K."/>
            <person name="Huptas C."/>
            <person name="Doll E."/>
            <person name="Scherer S."/>
            <person name="Wenning M."/>
        </authorList>
    </citation>
    <scope>NUCLEOTIDE SEQUENCE [LARGE SCALE GENOMIC DNA]</scope>
    <source>
        <strain evidence="13 15">DSM 17515</strain>
    </source>
</reference>
<dbReference type="InterPro" id="IPR001479">
    <property type="entry name" value="Quinoprotein_DH_CS"/>
</dbReference>
<dbReference type="GO" id="GO:0048038">
    <property type="term" value="F:quinone binding"/>
    <property type="evidence" value="ECO:0007669"/>
    <property type="project" value="InterPro"/>
</dbReference>
<dbReference type="CDD" id="cd10280">
    <property type="entry name" value="PQQ_mGDH"/>
    <property type="match status" value="1"/>
</dbReference>
<evidence type="ECO:0000256" key="9">
    <source>
        <dbReference type="ARBA" id="ARBA00023136"/>
    </source>
</evidence>
<evidence type="ECO:0000256" key="5">
    <source>
        <dbReference type="ARBA" id="ARBA00022692"/>
    </source>
</evidence>
<keyword evidence="8" id="KW-0560">Oxidoreductase</keyword>
<dbReference type="OrthoDB" id="9794322at2"/>
<dbReference type="Proteomes" id="UP000317267">
    <property type="component" value="Unassembled WGS sequence"/>
</dbReference>
<evidence type="ECO:0000313" key="14">
    <source>
        <dbReference type="Proteomes" id="UP000198740"/>
    </source>
</evidence>
<dbReference type="EMBL" id="VFES01000004">
    <property type="protein sequence ID" value="TWR67578.1"/>
    <property type="molecule type" value="Genomic_DNA"/>
</dbReference>
<evidence type="ECO:0000313" key="12">
    <source>
        <dbReference type="EMBL" id="SDR06023.1"/>
    </source>
</evidence>
<dbReference type="Proteomes" id="UP000198740">
    <property type="component" value="Unassembled WGS sequence"/>
</dbReference>
<dbReference type="GO" id="GO:0030288">
    <property type="term" value="C:outer membrane-bounded periplasmic space"/>
    <property type="evidence" value="ECO:0007669"/>
    <property type="project" value="InterPro"/>
</dbReference>
<feature type="transmembrane region" description="Helical" evidence="10">
    <location>
        <begin position="120"/>
        <end position="141"/>
    </location>
</feature>
<dbReference type="SMART" id="SM00564">
    <property type="entry name" value="PQQ"/>
    <property type="match status" value="6"/>
</dbReference>
<comment type="caution">
    <text evidence="13">The sequence shown here is derived from an EMBL/GenBank/DDBJ whole genome shotgun (WGS) entry which is preliminary data.</text>
</comment>
<evidence type="ECO:0000256" key="2">
    <source>
        <dbReference type="ARBA" id="ARBA00004651"/>
    </source>
</evidence>